<organism evidence="3 4">
    <name type="scientific">Acorus calamus</name>
    <name type="common">Sweet flag</name>
    <dbReference type="NCBI Taxonomy" id="4465"/>
    <lineage>
        <taxon>Eukaryota</taxon>
        <taxon>Viridiplantae</taxon>
        <taxon>Streptophyta</taxon>
        <taxon>Embryophyta</taxon>
        <taxon>Tracheophyta</taxon>
        <taxon>Spermatophyta</taxon>
        <taxon>Magnoliopsida</taxon>
        <taxon>Liliopsida</taxon>
        <taxon>Acoraceae</taxon>
        <taxon>Acorus</taxon>
    </lineage>
</organism>
<keyword evidence="4" id="KW-1185">Reference proteome</keyword>
<evidence type="ECO:0000313" key="4">
    <source>
        <dbReference type="Proteomes" id="UP001180020"/>
    </source>
</evidence>
<feature type="region of interest" description="Disordered" evidence="2">
    <location>
        <begin position="347"/>
        <end position="369"/>
    </location>
</feature>
<feature type="compositionally biased region" description="Pro residues" evidence="2">
    <location>
        <begin position="352"/>
        <end position="363"/>
    </location>
</feature>
<reference evidence="3" key="1">
    <citation type="journal article" date="2023" name="Nat. Commun.">
        <title>Diploid and tetraploid genomes of Acorus and the evolution of monocots.</title>
        <authorList>
            <person name="Ma L."/>
            <person name="Liu K.W."/>
            <person name="Li Z."/>
            <person name="Hsiao Y.Y."/>
            <person name="Qi Y."/>
            <person name="Fu T."/>
            <person name="Tang G.D."/>
            <person name="Zhang D."/>
            <person name="Sun W.H."/>
            <person name="Liu D.K."/>
            <person name="Li Y."/>
            <person name="Chen G.Z."/>
            <person name="Liu X.D."/>
            <person name="Liao X.Y."/>
            <person name="Jiang Y.T."/>
            <person name="Yu X."/>
            <person name="Hao Y."/>
            <person name="Huang J."/>
            <person name="Zhao X.W."/>
            <person name="Ke S."/>
            <person name="Chen Y.Y."/>
            <person name="Wu W.L."/>
            <person name="Hsu J.L."/>
            <person name="Lin Y.F."/>
            <person name="Huang M.D."/>
            <person name="Li C.Y."/>
            <person name="Huang L."/>
            <person name="Wang Z.W."/>
            <person name="Zhao X."/>
            <person name="Zhong W.Y."/>
            <person name="Peng D.H."/>
            <person name="Ahmad S."/>
            <person name="Lan S."/>
            <person name="Zhang J.S."/>
            <person name="Tsai W.C."/>
            <person name="Van de Peer Y."/>
            <person name="Liu Z.J."/>
        </authorList>
    </citation>
    <scope>NUCLEOTIDE SEQUENCE</scope>
    <source>
        <strain evidence="3">CP</strain>
    </source>
</reference>
<dbReference type="AlphaFoldDB" id="A0AAV9DGA1"/>
<keyword evidence="1" id="KW-0175">Coiled coil</keyword>
<feature type="compositionally biased region" description="Gly residues" evidence="2">
    <location>
        <begin position="67"/>
        <end position="77"/>
    </location>
</feature>
<proteinExistence type="predicted"/>
<feature type="compositionally biased region" description="Basic and acidic residues" evidence="2">
    <location>
        <begin position="86"/>
        <end position="97"/>
    </location>
</feature>
<sequence length="369" mass="41129">MNPFFFLSRTSRGDSFFLFFFFIKMPPKTEQSERKRRRPSAGRSPSADVDAPRVIGEEAGAVVEGSASGGGNSGFIGDGDIAGARDLLDEMPERSSESGDGGSANDGSADEVEGDDAEELERLKAVSDELAAQTWLVEELWEENQRLLHRIRDLEVYLEEMELARSVGASSSSTAPSLSLDRESELLDQLKVAQDALVGVRLQLDEAMECAELRGREAEQLRGEVLQVRDTILTLCRETDDLRSRVADLEASSCGSVIAFQRERIRALQDFLESERENRRRAEEALERSRQRLERRNWEVTVLRAMEVIVRMKVSCGGVFTMDDLKSLPLPEYSTLTSFWNGACRSYSMASPRPPSKQPPPPTEGDDPQ</sequence>
<dbReference type="EMBL" id="JAUJYO010000013">
    <property type="protein sequence ID" value="KAK1300079.1"/>
    <property type="molecule type" value="Genomic_DNA"/>
</dbReference>
<protein>
    <submittedName>
        <fullName evidence="3">Uncharacterized protein</fullName>
    </submittedName>
</protein>
<feature type="region of interest" description="Disordered" evidence="2">
    <location>
        <begin position="29"/>
        <end position="117"/>
    </location>
</feature>
<gene>
    <name evidence="3" type="ORF">QJS10_CPB13g00984</name>
</gene>
<reference evidence="3" key="2">
    <citation type="submission" date="2023-06" db="EMBL/GenBank/DDBJ databases">
        <authorList>
            <person name="Ma L."/>
            <person name="Liu K.-W."/>
            <person name="Li Z."/>
            <person name="Hsiao Y.-Y."/>
            <person name="Qi Y."/>
            <person name="Fu T."/>
            <person name="Tang G."/>
            <person name="Zhang D."/>
            <person name="Sun W.-H."/>
            <person name="Liu D.-K."/>
            <person name="Li Y."/>
            <person name="Chen G.-Z."/>
            <person name="Liu X.-D."/>
            <person name="Liao X.-Y."/>
            <person name="Jiang Y.-T."/>
            <person name="Yu X."/>
            <person name="Hao Y."/>
            <person name="Huang J."/>
            <person name="Zhao X.-W."/>
            <person name="Ke S."/>
            <person name="Chen Y.-Y."/>
            <person name="Wu W.-L."/>
            <person name="Hsu J.-L."/>
            <person name="Lin Y.-F."/>
            <person name="Huang M.-D."/>
            <person name="Li C.-Y."/>
            <person name="Huang L."/>
            <person name="Wang Z.-W."/>
            <person name="Zhao X."/>
            <person name="Zhong W.-Y."/>
            <person name="Peng D.-H."/>
            <person name="Ahmad S."/>
            <person name="Lan S."/>
            <person name="Zhang J.-S."/>
            <person name="Tsai W.-C."/>
            <person name="Van De Peer Y."/>
            <person name="Liu Z.-J."/>
        </authorList>
    </citation>
    <scope>NUCLEOTIDE SEQUENCE</scope>
    <source>
        <strain evidence="3">CP</strain>
        <tissue evidence="3">Leaves</tissue>
    </source>
</reference>
<evidence type="ECO:0000313" key="3">
    <source>
        <dbReference type="EMBL" id="KAK1300079.1"/>
    </source>
</evidence>
<comment type="caution">
    <text evidence="3">The sequence shown here is derived from an EMBL/GenBank/DDBJ whole genome shotgun (WGS) entry which is preliminary data.</text>
</comment>
<feature type="compositionally biased region" description="Acidic residues" evidence="2">
    <location>
        <begin position="108"/>
        <end position="117"/>
    </location>
</feature>
<feature type="coiled-coil region" evidence="1">
    <location>
        <begin position="265"/>
        <end position="299"/>
    </location>
</feature>
<dbReference type="Proteomes" id="UP001180020">
    <property type="component" value="Unassembled WGS sequence"/>
</dbReference>
<evidence type="ECO:0000256" key="2">
    <source>
        <dbReference type="SAM" id="MobiDB-lite"/>
    </source>
</evidence>
<feature type="compositionally biased region" description="Low complexity" evidence="2">
    <location>
        <begin position="57"/>
        <end position="66"/>
    </location>
</feature>
<evidence type="ECO:0000256" key="1">
    <source>
        <dbReference type="SAM" id="Coils"/>
    </source>
</evidence>
<accession>A0AAV9DGA1</accession>
<name>A0AAV9DGA1_ACOCL</name>